<organism evidence="9 10">
    <name type="scientific">Dysgonomonas mossii DSM 22836</name>
    <dbReference type="NCBI Taxonomy" id="742767"/>
    <lineage>
        <taxon>Bacteria</taxon>
        <taxon>Pseudomonadati</taxon>
        <taxon>Bacteroidota</taxon>
        <taxon>Bacteroidia</taxon>
        <taxon>Bacteroidales</taxon>
        <taxon>Dysgonomonadaceae</taxon>
        <taxon>Dysgonomonas</taxon>
    </lineage>
</organism>
<sequence>MPKQKPQGTERDYQMDMIQIIILAIGLSMDSLVIALTSGAIIKNHDTINILKIAGMLAFMQMSLTVFGWFIGSTFAEYIDEYDHWLAFIILFFLGTRVIYSSIKNEGESKPFNPLNFKTMFSLGVATSIDATAVGLSMSLININIFLPAIVIGVVTMLVASFGVISGSKVGQRYNLRINIIGGIILIIIGCSILMQHTVFHHEGWATSDIVYNAKVLLNK</sequence>
<keyword evidence="4 8" id="KW-1133">Transmembrane helix</keyword>
<reference evidence="9 10" key="1">
    <citation type="submission" date="2011-04" db="EMBL/GenBank/DDBJ databases">
        <title>The Genome Sequence of Dysgonomonas mossii DSM 22836.</title>
        <authorList>
            <consortium name="The Broad Institute Genome Sequencing Platform"/>
            <person name="Earl A."/>
            <person name="Ward D."/>
            <person name="Feldgarden M."/>
            <person name="Gevers D."/>
            <person name="Pudlo N."/>
            <person name="Martens E."/>
            <person name="Allen-Vercoe E."/>
            <person name="Young S.K."/>
            <person name="Zeng Q."/>
            <person name="Gargeya S."/>
            <person name="Fitzgerald M."/>
            <person name="Haas B."/>
            <person name="Abouelleil A."/>
            <person name="Alvarado L."/>
            <person name="Arachchi H.M."/>
            <person name="Berlin A."/>
            <person name="Brown A."/>
            <person name="Chapman S.B."/>
            <person name="Chen Z."/>
            <person name="Dunbar C."/>
            <person name="Freedman E."/>
            <person name="Gearin G."/>
            <person name="Gellesch M."/>
            <person name="Goldberg J."/>
            <person name="Griggs A."/>
            <person name="Gujja S."/>
            <person name="Heiman D."/>
            <person name="Howarth C."/>
            <person name="Larson L."/>
            <person name="Lui A."/>
            <person name="MacDonald P.J.P."/>
            <person name="Mehta T."/>
            <person name="Montmayeur A."/>
            <person name="Murphy C."/>
            <person name="Neiman D."/>
            <person name="Pearson M."/>
            <person name="Priest M."/>
            <person name="Roberts A."/>
            <person name="Saif S."/>
            <person name="Shea T."/>
            <person name="Shenoy N."/>
            <person name="Sisk P."/>
            <person name="Stolte C."/>
            <person name="Sykes S."/>
            <person name="Yandava C."/>
            <person name="Wortman J."/>
            <person name="Nusbaum C."/>
            <person name="Birren B."/>
        </authorList>
    </citation>
    <scope>NUCLEOTIDE SEQUENCE [LARGE SCALE GENOMIC DNA]</scope>
    <source>
        <strain evidence="9 10">DSM 22836</strain>
    </source>
</reference>
<comment type="similarity">
    <text evidence="8">Belongs to the MntP (TC 9.B.29) family.</text>
</comment>
<keyword evidence="1 8" id="KW-0813">Transport</keyword>
<comment type="subcellular location">
    <subcellularLocation>
        <location evidence="8">Cell membrane</location>
        <topology evidence="8">Multi-pass membrane protein</topology>
    </subcellularLocation>
</comment>
<feature type="transmembrane region" description="Helical" evidence="8">
    <location>
        <begin position="53"/>
        <end position="72"/>
    </location>
</feature>
<evidence type="ECO:0000256" key="6">
    <source>
        <dbReference type="ARBA" id="ARBA00023136"/>
    </source>
</evidence>
<evidence type="ECO:0000256" key="8">
    <source>
        <dbReference type="HAMAP-Rule" id="MF_01521"/>
    </source>
</evidence>
<dbReference type="HAMAP" id="MF_01521">
    <property type="entry name" value="MntP_pump"/>
    <property type="match status" value="1"/>
</dbReference>
<dbReference type="PANTHER" id="PTHR35529">
    <property type="entry name" value="MANGANESE EFFLUX PUMP MNTP-RELATED"/>
    <property type="match status" value="1"/>
</dbReference>
<dbReference type="eggNOG" id="COG1971">
    <property type="taxonomic scope" value="Bacteria"/>
</dbReference>
<dbReference type="AlphaFoldDB" id="F8X166"/>
<evidence type="ECO:0000313" key="10">
    <source>
        <dbReference type="Proteomes" id="UP000006420"/>
    </source>
</evidence>
<dbReference type="EMBL" id="ADLW01000007">
    <property type="protein sequence ID" value="EGK03338.1"/>
    <property type="molecule type" value="Genomic_DNA"/>
</dbReference>
<proteinExistence type="inferred from homology"/>
<feature type="transmembrane region" description="Helical" evidence="8">
    <location>
        <begin position="176"/>
        <end position="195"/>
    </location>
</feature>
<evidence type="ECO:0000256" key="5">
    <source>
        <dbReference type="ARBA" id="ARBA00023065"/>
    </source>
</evidence>
<protein>
    <recommendedName>
        <fullName evidence="8">Putative manganese efflux pump MntP</fullName>
    </recommendedName>
</protein>
<evidence type="ECO:0000256" key="1">
    <source>
        <dbReference type="ARBA" id="ARBA00022448"/>
    </source>
</evidence>
<dbReference type="InterPro" id="IPR022929">
    <property type="entry name" value="Put_MntP"/>
</dbReference>
<dbReference type="Proteomes" id="UP000006420">
    <property type="component" value="Unassembled WGS sequence"/>
</dbReference>
<dbReference type="GO" id="GO:0005886">
    <property type="term" value="C:plasma membrane"/>
    <property type="evidence" value="ECO:0007669"/>
    <property type="project" value="UniProtKB-SubCell"/>
</dbReference>
<dbReference type="PANTHER" id="PTHR35529:SF1">
    <property type="entry name" value="MANGANESE EFFLUX PUMP MNTP-RELATED"/>
    <property type="match status" value="1"/>
</dbReference>
<dbReference type="Pfam" id="PF02659">
    <property type="entry name" value="Mntp"/>
    <property type="match status" value="1"/>
</dbReference>
<feature type="transmembrane region" description="Helical" evidence="8">
    <location>
        <begin position="145"/>
        <end position="164"/>
    </location>
</feature>
<comment type="caution">
    <text evidence="9">The sequence shown here is derived from an EMBL/GenBank/DDBJ whole genome shotgun (WGS) entry which is preliminary data.</text>
</comment>
<feature type="transmembrane region" description="Helical" evidence="8">
    <location>
        <begin position="20"/>
        <end position="41"/>
    </location>
</feature>
<name>F8X166_9BACT</name>
<evidence type="ECO:0000256" key="7">
    <source>
        <dbReference type="ARBA" id="ARBA00023211"/>
    </source>
</evidence>
<feature type="transmembrane region" description="Helical" evidence="8">
    <location>
        <begin position="84"/>
        <end position="100"/>
    </location>
</feature>
<dbReference type="HOGENOM" id="CLU_096410_3_0_10"/>
<keyword evidence="6 8" id="KW-0472">Membrane</keyword>
<evidence type="ECO:0000313" key="9">
    <source>
        <dbReference type="EMBL" id="EGK03338.1"/>
    </source>
</evidence>
<keyword evidence="3 8" id="KW-0812">Transmembrane</keyword>
<keyword evidence="10" id="KW-1185">Reference proteome</keyword>
<accession>F8X166</accession>
<evidence type="ECO:0000256" key="2">
    <source>
        <dbReference type="ARBA" id="ARBA00022475"/>
    </source>
</evidence>
<keyword evidence="5 8" id="KW-0406">Ion transport</keyword>
<keyword evidence="2 8" id="KW-1003">Cell membrane</keyword>
<evidence type="ECO:0000256" key="3">
    <source>
        <dbReference type="ARBA" id="ARBA00022692"/>
    </source>
</evidence>
<dbReference type="InterPro" id="IPR003810">
    <property type="entry name" value="Mntp/YtaF"/>
</dbReference>
<keyword evidence="7 8" id="KW-0464">Manganese</keyword>
<dbReference type="GO" id="GO:0005384">
    <property type="term" value="F:manganese ion transmembrane transporter activity"/>
    <property type="evidence" value="ECO:0007669"/>
    <property type="project" value="UniProtKB-UniRule"/>
</dbReference>
<gene>
    <name evidence="8" type="primary">mntP</name>
    <name evidence="9" type="ORF">HMPREF9456_01975</name>
</gene>
<dbReference type="STRING" id="742767.HMPREF9456_01975"/>
<evidence type="ECO:0000256" key="4">
    <source>
        <dbReference type="ARBA" id="ARBA00022989"/>
    </source>
</evidence>
<comment type="function">
    <text evidence="8">Probably functions as a manganese efflux pump.</text>
</comment>